<feature type="transmembrane region" description="Helical" evidence="2">
    <location>
        <begin position="175"/>
        <end position="202"/>
    </location>
</feature>
<dbReference type="PANTHER" id="PTHR36692">
    <property type="entry name" value="PROTEIN SNAKESKIN"/>
    <property type="match status" value="1"/>
</dbReference>
<proteinExistence type="predicted"/>
<keyword evidence="2" id="KW-0812">Transmembrane</keyword>
<feature type="compositionally biased region" description="Polar residues" evidence="1">
    <location>
        <begin position="1"/>
        <end position="10"/>
    </location>
</feature>
<dbReference type="EMBL" id="JAHYIQ010000008">
    <property type="protein sequence ID" value="KAK1130091.1"/>
    <property type="molecule type" value="Genomic_DNA"/>
</dbReference>
<feature type="region of interest" description="Disordered" evidence="1">
    <location>
        <begin position="1"/>
        <end position="48"/>
    </location>
</feature>
<keyword evidence="2" id="KW-1133">Transmembrane helix</keyword>
<sequence length="210" mass="23905">MADECQQNLQEDLEERQRKNQGKNQEENQEENQQENQQENLNEHDSQPDAVKGDKVFLGHMLFLIKISEIILAVLVIGLIADPLISFQRIMTRTHLKLNDAAMIYITVAGYLIINTLFFICQLLGDEIPKRTLLVFSSVGAQMHLVAGGIIVYNWKRIYGRFGNNNEAYPSKQYMDMFISGAVFTFVNGIVLFLEVCVIIHLSKIAAARK</sequence>
<dbReference type="Proteomes" id="UP001177670">
    <property type="component" value="Unassembled WGS sequence"/>
</dbReference>
<keyword evidence="4" id="KW-1185">Reference proteome</keyword>
<evidence type="ECO:0000256" key="2">
    <source>
        <dbReference type="SAM" id="Phobius"/>
    </source>
</evidence>
<dbReference type="GO" id="GO:0005886">
    <property type="term" value="C:plasma membrane"/>
    <property type="evidence" value="ECO:0007669"/>
    <property type="project" value="TreeGrafter"/>
</dbReference>
<dbReference type="GO" id="GO:0019991">
    <property type="term" value="P:septate junction assembly"/>
    <property type="evidence" value="ECO:0007669"/>
    <property type="project" value="InterPro"/>
</dbReference>
<feature type="transmembrane region" description="Helical" evidence="2">
    <location>
        <begin position="101"/>
        <end position="121"/>
    </location>
</feature>
<evidence type="ECO:0000313" key="4">
    <source>
        <dbReference type="Proteomes" id="UP001177670"/>
    </source>
</evidence>
<reference evidence="3" key="1">
    <citation type="submission" date="2021-10" db="EMBL/GenBank/DDBJ databases">
        <title>Melipona bicolor Genome sequencing and assembly.</title>
        <authorList>
            <person name="Araujo N.S."/>
            <person name="Arias M.C."/>
        </authorList>
    </citation>
    <scope>NUCLEOTIDE SEQUENCE</scope>
    <source>
        <strain evidence="3">USP_2M_L1-L4_2017</strain>
        <tissue evidence="3">Whole body</tissue>
    </source>
</reference>
<name>A0AA40G327_9HYME</name>
<dbReference type="InterPro" id="IPR038976">
    <property type="entry name" value="Ssk"/>
</dbReference>
<feature type="transmembrane region" description="Helical" evidence="2">
    <location>
        <begin position="61"/>
        <end position="81"/>
    </location>
</feature>
<feature type="transmembrane region" description="Helical" evidence="2">
    <location>
        <begin position="133"/>
        <end position="155"/>
    </location>
</feature>
<dbReference type="AlphaFoldDB" id="A0AA40G327"/>
<gene>
    <name evidence="3" type="ORF">K0M31_019775</name>
</gene>
<keyword evidence="2" id="KW-0472">Membrane</keyword>
<evidence type="ECO:0000313" key="3">
    <source>
        <dbReference type="EMBL" id="KAK1130091.1"/>
    </source>
</evidence>
<organism evidence="3 4">
    <name type="scientific">Melipona bicolor</name>
    <dbReference type="NCBI Taxonomy" id="60889"/>
    <lineage>
        <taxon>Eukaryota</taxon>
        <taxon>Metazoa</taxon>
        <taxon>Ecdysozoa</taxon>
        <taxon>Arthropoda</taxon>
        <taxon>Hexapoda</taxon>
        <taxon>Insecta</taxon>
        <taxon>Pterygota</taxon>
        <taxon>Neoptera</taxon>
        <taxon>Endopterygota</taxon>
        <taxon>Hymenoptera</taxon>
        <taxon>Apocrita</taxon>
        <taxon>Aculeata</taxon>
        <taxon>Apoidea</taxon>
        <taxon>Anthophila</taxon>
        <taxon>Apidae</taxon>
        <taxon>Melipona</taxon>
    </lineage>
</organism>
<evidence type="ECO:0000256" key="1">
    <source>
        <dbReference type="SAM" id="MobiDB-lite"/>
    </source>
</evidence>
<comment type="caution">
    <text evidence="3">The sequence shown here is derived from an EMBL/GenBank/DDBJ whole genome shotgun (WGS) entry which is preliminary data.</text>
</comment>
<accession>A0AA40G327</accession>
<protein>
    <submittedName>
        <fullName evidence="3">Uncharacterized protein</fullName>
    </submittedName>
</protein>
<dbReference type="PANTHER" id="PTHR36692:SF2">
    <property type="entry name" value="GEO12064P1"/>
    <property type="match status" value="1"/>
</dbReference>